<organism evidence="1 2">
    <name type="scientific">Hyalangium rubrum</name>
    <dbReference type="NCBI Taxonomy" id="3103134"/>
    <lineage>
        <taxon>Bacteria</taxon>
        <taxon>Pseudomonadati</taxon>
        <taxon>Myxococcota</taxon>
        <taxon>Myxococcia</taxon>
        <taxon>Myxococcales</taxon>
        <taxon>Cystobacterineae</taxon>
        <taxon>Archangiaceae</taxon>
        <taxon>Hyalangium</taxon>
    </lineage>
</organism>
<evidence type="ECO:0000313" key="2">
    <source>
        <dbReference type="Proteomes" id="UP001291309"/>
    </source>
</evidence>
<dbReference type="RefSeq" id="WP_321547501.1">
    <property type="nucleotide sequence ID" value="NZ_JAXIVS010000006.1"/>
</dbReference>
<comment type="caution">
    <text evidence="1">The sequence shown here is derived from an EMBL/GenBank/DDBJ whole genome shotgun (WGS) entry which is preliminary data.</text>
</comment>
<protein>
    <recommendedName>
        <fullName evidence="3">YtxH domain-containing protein</fullName>
    </recommendedName>
</protein>
<reference evidence="1 2" key="1">
    <citation type="submission" date="2023-12" db="EMBL/GenBank/DDBJ databases">
        <title>the genome sequence of Hyalangium sp. s54d21.</title>
        <authorList>
            <person name="Zhang X."/>
        </authorList>
    </citation>
    <scope>NUCLEOTIDE SEQUENCE [LARGE SCALE GENOMIC DNA]</scope>
    <source>
        <strain evidence="2">s54d21</strain>
    </source>
</reference>
<sequence>MGILKFLVWTVCAVALGIFLAKGNIDGRSPLDHMEKAWKRATRPTQMDKMKDGVDRVKGGLEDAFEDAKDAVGRKTEGAPRERITAEDREAVNRLIAQKK</sequence>
<name>A0ABU5H5M6_9BACT</name>
<proteinExistence type="predicted"/>
<dbReference type="Proteomes" id="UP001291309">
    <property type="component" value="Unassembled WGS sequence"/>
</dbReference>
<gene>
    <name evidence="1" type="ORF">SYV04_20335</name>
</gene>
<accession>A0ABU5H5M6</accession>
<keyword evidence="2" id="KW-1185">Reference proteome</keyword>
<evidence type="ECO:0008006" key="3">
    <source>
        <dbReference type="Google" id="ProtNLM"/>
    </source>
</evidence>
<dbReference type="EMBL" id="JAXIVS010000006">
    <property type="protein sequence ID" value="MDY7228784.1"/>
    <property type="molecule type" value="Genomic_DNA"/>
</dbReference>
<evidence type="ECO:0000313" key="1">
    <source>
        <dbReference type="EMBL" id="MDY7228784.1"/>
    </source>
</evidence>